<evidence type="ECO:0000256" key="1">
    <source>
        <dbReference type="SAM" id="MobiDB-lite"/>
    </source>
</evidence>
<evidence type="ECO:0000313" key="2">
    <source>
        <dbReference type="EMBL" id="CAE0290078.1"/>
    </source>
</evidence>
<feature type="region of interest" description="Disordered" evidence="1">
    <location>
        <begin position="1"/>
        <end position="35"/>
    </location>
</feature>
<organism evidence="2">
    <name type="scientific">Spumella elongata</name>
    <dbReference type="NCBI Taxonomy" id="89044"/>
    <lineage>
        <taxon>Eukaryota</taxon>
        <taxon>Sar</taxon>
        <taxon>Stramenopiles</taxon>
        <taxon>Ochrophyta</taxon>
        <taxon>Chrysophyceae</taxon>
        <taxon>Chromulinales</taxon>
        <taxon>Chromulinaceae</taxon>
        <taxon>Spumella</taxon>
    </lineage>
</organism>
<reference evidence="2" key="1">
    <citation type="submission" date="2021-01" db="EMBL/GenBank/DDBJ databases">
        <authorList>
            <person name="Corre E."/>
            <person name="Pelletier E."/>
            <person name="Niang G."/>
            <person name="Scheremetjew M."/>
            <person name="Finn R."/>
            <person name="Kale V."/>
            <person name="Holt S."/>
            <person name="Cochrane G."/>
            <person name="Meng A."/>
            <person name="Brown T."/>
            <person name="Cohen L."/>
        </authorList>
    </citation>
    <scope>NUCLEOTIDE SEQUENCE</scope>
    <source>
        <strain evidence="2">CCAP 955/1</strain>
    </source>
</reference>
<proteinExistence type="predicted"/>
<feature type="compositionally biased region" description="Gly residues" evidence="1">
    <location>
        <begin position="16"/>
        <end position="26"/>
    </location>
</feature>
<feature type="compositionally biased region" description="Basic and acidic residues" evidence="1">
    <location>
        <begin position="1"/>
        <end position="15"/>
    </location>
</feature>
<sequence length="138" mass="13079">MVSPAEHGKGPDSHGKGSGGFAGGDDAGPLPRLGGKAGFVNASTAGVSSVGSFGGCGALEYVGSRSGLDQDADDGCAGVEYLAMDSDTEGESGEPRGVAGYKAMVPVCRALANLVRSGTAAAVAAAGLGSSAGSGRGS</sequence>
<name>A0A7S3MB35_9STRA</name>
<gene>
    <name evidence="2" type="ORF">SELO1098_LOCUS18923</name>
</gene>
<accession>A0A7S3MB35</accession>
<protein>
    <submittedName>
        <fullName evidence="2">Uncharacterized protein</fullName>
    </submittedName>
</protein>
<dbReference type="AlphaFoldDB" id="A0A7S3MB35"/>
<dbReference type="EMBL" id="HBIC01037094">
    <property type="protein sequence ID" value="CAE0290078.1"/>
    <property type="molecule type" value="Transcribed_RNA"/>
</dbReference>